<feature type="binding site" evidence="16">
    <location>
        <position position="457"/>
    </location>
    <ligand>
        <name>substrate</name>
    </ligand>
</feature>
<evidence type="ECO:0000256" key="1">
    <source>
        <dbReference type="ARBA" id="ARBA00004965"/>
    </source>
</evidence>
<dbReference type="GO" id="GO:0004363">
    <property type="term" value="F:glutathione synthase activity"/>
    <property type="evidence" value="ECO:0007669"/>
    <property type="project" value="UniProtKB-UniRule"/>
</dbReference>
<keyword evidence="8 15" id="KW-0479">Metal-binding</keyword>
<evidence type="ECO:0000256" key="12">
    <source>
        <dbReference type="ARBA" id="ARBA00048871"/>
    </source>
</evidence>
<feature type="binding site" evidence="16">
    <location>
        <begin position="370"/>
        <end position="379"/>
    </location>
    <ligand>
        <name>ATP</name>
        <dbReference type="ChEBI" id="CHEBI:30616"/>
    </ligand>
</feature>
<dbReference type="Gene3D" id="3.30.1490.80">
    <property type="match status" value="1"/>
</dbReference>
<feature type="domain" description="Glutathione synthase substrate-binding" evidence="18">
    <location>
        <begin position="207"/>
        <end position="308"/>
    </location>
</feature>
<keyword evidence="9 15" id="KW-0547">Nucleotide-binding</keyword>
<feature type="binding site" evidence="16">
    <location>
        <position position="432"/>
    </location>
    <ligand>
        <name>ATP</name>
        <dbReference type="ChEBI" id="CHEBI:30616"/>
    </ligand>
</feature>
<evidence type="ECO:0000256" key="16">
    <source>
        <dbReference type="PIRSR" id="PIRSR001558-1"/>
    </source>
</evidence>
<comment type="catalytic activity">
    <reaction evidence="12">
        <text>gamma-L-glutamyl-L-cysteine + glycine + ATP = glutathione + ADP + phosphate + H(+)</text>
        <dbReference type="Rhea" id="RHEA:13557"/>
        <dbReference type="ChEBI" id="CHEBI:15378"/>
        <dbReference type="ChEBI" id="CHEBI:30616"/>
        <dbReference type="ChEBI" id="CHEBI:43474"/>
        <dbReference type="ChEBI" id="CHEBI:57305"/>
        <dbReference type="ChEBI" id="CHEBI:57925"/>
        <dbReference type="ChEBI" id="CHEBI:58173"/>
        <dbReference type="ChEBI" id="CHEBI:456216"/>
        <dbReference type="EC" id="6.3.2.3"/>
    </reaction>
    <physiologicalReaction direction="left-to-right" evidence="12">
        <dbReference type="Rhea" id="RHEA:13558"/>
    </physiologicalReaction>
</comment>
<evidence type="ECO:0000256" key="2">
    <source>
        <dbReference type="ARBA" id="ARBA00010385"/>
    </source>
</evidence>
<dbReference type="Gene3D" id="3.40.50.1760">
    <property type="entry name" value="Glutathione synthase, substrate-binding domain superfamily, eukaryotic"/>
    <property type="match status" value="1"/>
</dbReference>
<dbReference type="InterPro" id="IPR014709">
    <property type="entry name" value="Glutathione_synthase_C_euk"/>
</dbReference>
<dbReference type="PANTHER" id="PTHR11130">
    <property type="entry name" value="GLUTATHIONE SYNTHETASE"/>
    <property type="match status" value="1"/>
</dbReference>
<comment type="cofactor">
    <cofactor evidence="15 17">
        <name>Mg(2+)</name>
        <dbReference type="ChEBI" id="CHEBI:18420"/>
    </cofactor>
    <text evidence="15 17">Binds 1 Mg(2+) ion per subunit.</text>
</comment>
<feature type="binding site" evidence="16">
    <location>
        <position position="311"/>
    </location>
    <ligand>
        <name>ATP</name>
        <dbReference type="ChEBI" id="CHEBI:30616"/>
    </ligand>
</feature>
<dbReference type="GO" id="GO:0005829">
    <property type="term" value="C:cytosol"/>
    <property type="evidence" value="ECO:0007669"/>
    <property type="project" value="TreeGrafter"/>
</dbReference>
<dbReference type="PANTHER" id="PTHR11130:SF0">
    <property type="entry name" value="GLUTATHIONE SYNTHETASE"/>
    <property type="match status" value="1"/>
</dbReference>
<evidence type="ECO:0000256" key="17">
    <source>
        <dbReference type="PIRSR" id="PIRSR001558-2"/>
    </source>
</evidence>
<name>A0A0K2V7T9_LEPSM</name>
<comment type="catalytic activity">
    <reaction evidence="13">
        <text>gamma-L-glutamyl-(2S)-2-aminobutanoate + glycine + ATP = ophthalmate + ADP + phosphate + H(+)</text>
        <dbReference type="Rhea" id="RHEA:72075"/>
        <dbReference type="ChEBI" id="CHEBI:15378"/>
        <dbReference type="ChEBI" id="CHEBI:30616"/>
        <dbReference type="ChEBI" id="CHEBI:43474"/>
        <dbReference type="ChEBI" id="CHEBI:57305"/>
        <dbReference type="ChEBI" id="CHEBI:189406"/>
        <dbReference type="ChEBI" id="CHEBI:189750"/>
        <dbReference type="ChEBI" id="CHEBI:456216"/>
    </reaction>
    <physiologicalReaction direction="left-to-right" evidence="13">
        <dbReference type="Rhea" id="RHEA:72076"/>
    </physiologicalReaction>
</comment>
<dbReference type="EMBL" id="HACA01029014">
    <property type="protein sequence ID" value="CDW46375.1"/>
    <property type="molecule type" value="Transcribed_RNA"/>
</dbReference>
<dbReference type="Pfam" id="PF03917">
    <property type="entry name" value="GSH_synth_ATP"/>
    <property type="match status" value="1"/>
</dbReference>
<dbReference type="InterPro" id="IPR004887">
    <property type="entry name" value="GSH_synth_subst-bd"/>
</dbReference>
<organism evidence="19">
    <name type="scientific">Lepeophtheirus salmonis</name>
    <name type="common">Salmon louse</name>
    <name type="synonym">Caligus salmonis</name>
    <dbReference type="NCBI Taxonomy" id="72036"/>
    <lineage>
        <taxon>Eukaryota</taxon>
        <taxon>Metazoa</taxon>
        <taxon>Ecdysozoa</taxon>
        <taxon>Arthropoda</taxon>
        <taxon>Crustacea</taxon>
        <taxon>Multicrustacea</taxon>
        <taxon>Hexanauplia</taxon>
        <taxon>Copepoda</taxon>
        <taxon>Siphonostomatoida</taxon>
        <taxon>Caligidae</taxon>
        <taxon>Lepeophtheirus</taxon>
    </lineage>
</organism>
<evidence type="ECO:0000256" key="4">
    <source>
        <dbReference type="ARBA" id="ARBA00012214"/>
    </source>
</evidence>
<evidence type="ECO:0000256" key="5">
    <source>
        <dbReference type="ARBA" id="ARBA00020821"/>
    </source>
</evidence>
<feature type="binding site" evidence="17">
    <location>
        <position position="374"/>
    </location>
    <ligand>
        <name>Mg(2+)</name>
        <dbReference type="ChEBI" id="CHEBI:18420"/>
    </ligand>
</feature>
<feature type="binding site" evidence="16">
    <location>
        <begin position="404"/>
        <end position="407"/>
    </location>
    <ligand>
        <name>ATP</name>
        <dbReference type="ChEBI" id="CHEBI:30616"/>
    </ligand>
</feature>
<dbReference type="InterPro" id="IPR014049">
    <property type="entry name" value="Glutathione_synthase_N_euk"/>
</dbReference>
<feature type="binding site" evidence="16">
    <location>
        <position position="465"/>
    </location>
    <ligand>
        <name>ATP</name>
        <dbReference type="ChEBI" id="CHEBI:30616"/>
    </ligand>
</feature>
<dbReference type="Gene3D" id="3.30.1490.50">
    <property type="match status" value="1"/>
</dbReference>
<dbReference type="NCBIfam" id="TIGR01986">
    <property type="entry name" value="glut_syn_euk"/>
    <property type="match status" value="1"/>
</dbReference>
<dbReference type="Pfam" id="PF03199">
    <property type="entry name" value="GSH_synthase"/>
    <property type="match status" value="1"/>
</dbReference>
<evidence type="ECO:0000256" key="11">
    <source>
        <dbReference type="ARBA" id="ARBA00022842"/>
    </source>
</evidence>
<evidence type="ECO:0000259" key="18">
    <source>
        <dbReference type="Pfam" id="PF03199"/>
    </source>
</evidence>
<comment type="similarity">
    <text evidence="2 15">Belongs to the eukaryotic GSH synthase family.</text>
</comment>
<dbReference type="InterPro" id="IPR014042">
    <property type="entry name" value="Glutathione_synthase_a-hlx"/>
</dbReference>
<proteinExistence type="inferred from homology"/>
<dbReference type="UniPathway" id="UPA00142">
    <property type="reaction ID" value="UER00210"/>
</dbReference>
<feature type="binding site" evidence="16">
    <location>
        <position position="459"/>
    </location>
    <ligand>
        <name>ATP</name>
        <dbReference type="ChEBI" id="CHEBI:30616"/>
    </ligand>
</feature>
<evidence type="ECO:0000313" key="19">
    <source>
        <dbReference type="EMBL" id="CDW46375.1"/>
    </source>
</evidence>
<evidence type="ECO:0000256" key="7">
    <source>
        <dbReference type="ARBA" id="ARBA00022684"/>
    </source>
</evidence>
<feature type="binding site" evidence="17">
    <location>
        <position position="148"/>
    </location>
    <ligand>
        <name>Mg(2+)</name>
        <dbReference type="ChEBI" id="CHEBI:18420"/>
    </ligand>
</feature>
<dbReference type="GO" id="GO:0000287">
    <property type="term" value="F:magnesium ion binding"/>
    <property type="evidence" value="ECO:0007669"/>
    <property type="project" value="UniProtKB-UniRule"/>
</dbReference>
<reference evidence="19" key="1">
    <citation type="submission" date="2014-05" db="EMBL/GenBank/DDBJ databases">
        <authorList>
            <person name="Chronopoulou M."/>
        </authorList>
    </citation>
    <scope>NUCLEOTIDE SEQUENCE</scope>
    <source>
        <tissue evidence="19">Whole organism</tissue>
    </source>
</reference>
<comment type="pathway">
    <text evidence="1 15">Sulfur metabolism; glutathione biosynthesis; glutathione from L-cysteine and L-glutamate: step 2/2.</text>
</comment>
<dbReference type="EC" id="6.3.2.3" evidence="4 15"/>
<dbReference type="InterPro" id="IPR016185">
    <property type="entry name" value="PreATP-grasp_dom_sf"/>
</dbReference>
<feature type="binding site" evidence="16">
    <location>
        <position position="146"/>
    </location>
    <ligand>
        <name>ATP</name>
        <dbReference type="ChEBI" id="CHEBI:30616"/>
    </ligand>
</feature>
<dbReference type="FunFam" id="3.40.50.1760:FF:000001">
    <property type="entry name" value="Glutathione synthetase"/>
    <property type="match status" value="1"/>
</dbReference>
<evidence type="ECO:0000256" key="9">
    <source>
        <dbReference type="ARBA" id="ARBA00022741"/>
    </source>
</evidence>
<feature type="binding site" evidence="16">
    <location>
        <position position="381"/>
    </location>
    <ligand>
        <name>ATP</name>
        <dbReference type="ChEBI" id="CHEBI:30616"/>
    </ligand>
</feature>
<comment type="subunit">
    <text evidence="3">Homodimer.</text>
</comment>
<dbReference type="AlphaFoldDB" id="A0A0K2V7T9"/>
<keyword evidence="7 15" id="KW-0317">Glutathione biosynthesis</keyword>
<dbReference type="OrthoDB" id="2020073at2759"/>
<protein>
    <recommendedName>
        <fullName evidence="5 15">Glutathione synthetase</fullName>
        <shortName evidence="15">GSH-S</shortName>
        <ecNumber evidence="4 15">6.3.2.3</ecNumber>
    </recommendedName>
</protein>
<evidence type="ECO:0000256" key="8">
    <source>
        <dbReference type="ARBA" id="ARBA00022723"/>
    </source>
</evidence>
<dbReference type="FunFam" id="3.30.1490.50:FF:000001">
    <property type="entry name" value="Glutathione synthetase"/>
    <property type="match status" value="1"/>
</dbReference>
<dbReference type="SUPFAM" id="SSF56059">
    <property type="entry name" value="Glutathione synthetase ATP-binding domain-like"/>
    <property type="match status" value="1"/>
</dbReference>
<accession>A0A0K2V7T9</accession>
<dbReference type="SUPFAM" id="SSF52440">
    <property type="entry name" value="PreATP-grasp domain"/>
    <property type="match status" value="1"/>
</dbReference>
<feature type="binding site" evidence="16">
    <location>
        <position position="129"/>
    </location>
    <ligand>
        <name>substrate</name>
    </ligand>
</feature>
<evidence type="ECO:0000256" key="6">
    <source>
        <dbReference type="ARBA" id="ARBA00022598"/>
    </source>
</evidence>
<dbReference type="GO" id="GO:0043295">
    <property type="term" value="F:glutathione binding"/>
    <property type="evidence" value="ECO:0007669"/>
    <property type="project" value="UniProtKB-UniRule"/>
</dbReference>
<keyword evidence="11 15" id="KW-0460">Magnesium</keyword>
<dbReference type="InterPro" id="IPR037013">
    <property type="entry name" value="GSH-S_sub-bd_sf"/>
</dbReference>
<evidence type="ECO:0000256" key="15">
    <source>
        <dbReference type="PIRNR" id="PIRNR001558"/>
    </source>
</evidence>
<dbReference type="PIRSF" id="PIRSF001558">
    <property type="entry name" value="GSHase"/>
    <property type="match status" value="1"/>
</dbReference>
<keyword evidence="6 15" id="KW-0436">Ligase</keyword>
<feature type="binding site" evidence="16">
    <location>
        <position position="222"/>
    </location>
    <ligand>
        <name>substrate</name>
    </ligand>
</feature>
<comment type="function">
    <text evidence="14">Catalyzes the production of glutathione from gamma-glutamylcysteine and glycine in an ATP-dependent manner. Glutathione (gamma-glutamylcysteinylglycine, GSH) is the most abundant intracellular thiol in living aerobic cells and is required for numerous processes including the protection of cells against oxidative damage, amino acid transport, the detoxification of foreign compounds, the maintenance of protein sulfhydryl groups in a reduced state and acts as a cofactor for a number of enzymes. Participates in ophthalmate biosynthesis in hepatocytes.</text>
</comment>
<evidence type="ECO:0000256" key="10">
    <source>
        <dbReference type="ARBA" id="ARBA00022840"/>
    </source>
</evidence>
<dbReference type="Gene3D" id="1.10.1080.10">
    <property type="entry name" value="Glutathione Synthetase, Chain A, domain 3"/>
    <property type="match status" value="1"/>
</dbReference>
<keyword evidence="10 15" id="KW-0067">ATP-binding</keyword>
<dbReference type="InterPro" id="IPR005615">
    <property type="entry name" value="Glutathione_synthase"/>
</dbReference>
<evidence type="ECO:0000256" key="13">
    <source>
        <dbReference type="ARBA" id="ARBA00052123"/>
    </source>
</evidence>
<dbReference type="GO" id="GO:0005524">
    <property type="term" value="F:ATP binding"/>
    <property type="evidence" value="ECO:0007669"/>
    <property type="project" value="UniProtKB-UniRule"/>
</dbReference>
<evidence type="ECO:0000256" key="3">
    <source>
        <dbReference type="ARBA" id="ARBA00011738"/>
    </source>
</evidence>
<feature type="binding site" evidence="17">
    <location>
        <position position="146"/>
    </location>
    <ligand>
        <name>Mg(2+)</name>
        <dbReference type="ChEBI" id="CHEBI:18420"/>
    </ligand>
</feature>
<sequence length="494" mass="55782">MSCRGPLKACIPLPIEEDILQDVVKSAKDFAVTHGIGMRYKDKYEEESLYFAPFVLLPSVFPKQPFQDVVDIQPVLNELMHRVAHDQEFLTKTLSQTIECDEFTKKLFDIYDCVRNEGITQGVVLGILRSDYMSCLSSNLAAKQIEINTIASSFGAVSSHLKDLHKYVLTELGRYDLVKNLPKNTTLENIASSMIQAWKVYGSSMSVILFIVEDITYNICDQRLLQFKIQELAPEIKIIRKTLTQVFNEGKLGSSKKELFFQDQEVALVYFRCGYSPCQYPSDDEWKARLMIERSLAIKCPSIYYHLAGTKKVQQELSVPGVLERFLGKDNPNIQEIRKLFAGLYPLNLNEEGDQTLEMVLNAPEKFVLKPQREGGGNNIYGSDIKTFFSELKEPKERNAYIVMDRIWPPITPNYLIVSGKKDLQIEDCVSELGIFGCILGSENSILFNQQSGHMLRTKSNSSNEGGVASGSGALDSVLLMDIELKDKDSNLQN</sequence>
<evidence type="ECO:0000256" key="14">
    <source>
        <dbReference type="ARBA" id="ARBA00059746"/>
    </source>
</evidence>
<dbReference type="Gene3D" id="3.30.470.20">
    <property type="entry name" value="ATP-grasp fold, B domain"/>
    <property type="match status" value="1"/>
</dbReference>